<evidence type="ECO:0000313" key="4">
    <source>
        <dbReference type="Proteomes" id="UP000234166"/>
    </source>
</evidence>
<proteinExistence type="predicted"/>
<dbReference type="Proteomes" id="UP000234166">
    <property type="component" value="Unassembled WGS sequence"/>
</dbReference>
<reference evidence="4 5" key="1">
    <citation type="submission" date="2017-10" db="EMBL/GenBank/DDBJ databases">
        <authorList>
            <person name="Regsiter A."/>
            <person name="William W."/>
        </authorList>
    </citation>
    <scope>NUCLEOTIDE SEQUENCE [LARGE SCALE GENOMIC DNA]</scope>
    <source>
        <strain evidence="2 5">CFBP6984</strain>
        <strain evidence="3 4">CFBP7430</strain>
    </source>
</reference>
<evidence type="ECO:0000313" key="2">
    <source>
        <dbReference type="EMBL" id="SON77908.1"/>
    </source>
</evidence>
<dbReference type="EMBL" id="OCYT01000055">
    <property type="protein sequence ID" value="SON77908.1"/>
    <property type="molecule type" value="Genomic_DNA"/>
</dbReference>
<evidence type="ECO:0000313" key="3">
    <source>
        <dbReference type="EMBL" id="SON84123.1"/>
    </source>
</evidence>
<dbReference type="EMBL" id="OCYS01000065">
    <property type="protein sequence ID" value="SON84123.1"/>
    <property type="molecule type" value="Genomic_DNA"/>
</dbReference>
<evidence type="ECO:0000313" key="5">
    <source>
        <dbReference type="Proteomes" id="UP000234181"/>
    </source>
</evidence>
<dbReference type="InterPro" id="IPR025285">
    <property type="entry name" value="DUF4145"/>
</dbReference>
<sequence length="227" mass="25807">MTFRIDWTCPFCGHAAVITHDTYSSTMFRFNDGNKEKSVLALLVDSITCPRPMCREYAIKARLHTYDSSKDSLGKELGRWQLRPNSSAKVFPDYIPKPIREDYEEACLIRDLSPKAAATLARRCLQGIIRNFWGISKARLVDEINELKGVIDQATWEAIDAVRSIGNIGAHMERDINLVIEVEPEEAQLLIGLIEVLLKDWYIARHERQAHLQQIVALSKSKRPAAT</sequence>
<dbReference type="AlphaFoldDB" id="A0AB38DX87"/>
<organism evidence="3 4">
    <name type="scientific">Xanthomonas campestris pv. phaseoli</name>
    <dbReference type="NCBI Taxonomy" id="317013"/>
    <lineage>
        <taxon>Bacteria</taxon>
        <taxon>Pseudomonadati</taxon>
        <taxon>Pseudomonadota</taxon>
        <taxon>Gammaproteobacteria</taxon>
        <taxon>Lysobacterales</taxon>
        <taxon>Lysobacteraceae</taxon>
        <taxon>Xanthomonas</taxon>
    </lineage>
</organism>
<dbReference type="Pfam" id="PF13643">
    <property type="entry name" value="DUF4145"/>
    <property type="match status" value="1"/>
</dbReference>
<accession>A0AB38DX87</accession>
<dbReference type="RefSeq" id="WP_046834833.1">
    <property type="nucleotide sequence ID" value="NZ_CP020975.2"/>
</dbReference>
<name>A0AB38DX87_XANCH</name>
<protein>
    <recommendedName>
        <fullName evidence="1">DUF4145 domain-containing protein</fullName>
    </recommendedName>
</protein>
<dbReference type="Proteomes" id="UP000234181">
    <property type="component" value="Unassembled WGS sequence"/>
</dbReference>
<feature type="domain" description="DUF4145" evidence="1">
    <location>
        <begin position="105"/>
        <end position="194"/>
    </location>
</feature>
<keyword evidence="5" id="KW-1185">Reference proteome</keyword>
<gene>
    <name evidence="2" type="ORF">XAP6984_1480002</name>
    <name evidence="3" type="ORF">XAP7430_1570002</name>
</gene>
<comment type="caution">
    <text evidence="3">The sequence shown here is derived from an EMBL/GenBank/DDBJ whole genome shotgun (WGS) entry which is preliminary data.</text>
</comment>
<evidence type="ECO:0000259" key="1">
    <source>
        <dbReference type="Pfam" id="PF13643"/>
    </source>
</evidence>